<keyword evidence="2" id="KW-1185">Reference proteome</keyword>
<sequence length="287" mass="31135">MHRFAVLTVWSFVSAIFVIIALPGAAFQSAKEMNAASVFELGFNGKTERLSGKVDAGTSITDTIRQIGRTAGFEVRLQPGLGELDYPVNLDGLTIEDALRSLVRDQSYVVFRGLAHGGSEGISKIWVMAEGGEFDIEIGQTAPISGSNQNDFQSEKPYLKVTRAIAVRDIVKLSNIADEESINTLRKLAVDASDAAIRRSALSALAGIAGEESHNLFEFSGLKDPDVLVRIEAARSLLRVDHHRGPAIVEAAAQRETDQSAREIMERMAKGESVQRVTGMSDVQLKH</sequence>
<dbReference type="Gene3D" id="1.25.10.10">
    <property type="entry name" value="Leucine-rich Repeat Variant"/>
    <property type="match status" value="1"/>
</dbReference>
<gene>
    <name evidence="1" type="ORF">SAMN05444414_1379</name>
</gene>
<organism evidence="1 2">
    <name type="scientific">Roseovarius marisflavi</name>
    <dbReference type="NCBI Taxonomy" id="1054996"/>
    <lineage>
        <taxon>Bacteria</taxon>
        <taxon>Pseudomonadati</taxon>
        <taxon>Pseudomonadota</taxon>
        <taxon>Alphaproteobacteria</taxon>
        <taxon>Rhodobacterales</taxon>
        <taxon>Roseobacteraceae</taxon>
        <taxon>Roseovarius</taxon>
    </lineage>
</organism>
<evidence type="ECO:0000313" key="1">
    <source>
        <dbReference type="EMBL" id="SHL76210.1"/>
    </source>
</evidence>
<dbReference type="AlphaFoldDB" id="A0A1M7D9T0"/>
<protein>
    <recommendedName>
        <fullName evidence="3">HEAT repeat-containing protein</fullName>
    </recommendedName>
</protein>
<dbReference type="SUPFAM" id="SSF48371">
    <property type="entry name" value="ARM repeat"/>
    <property type="match status" value="1"/>
</dbReference>
<accession>A0A1M7D9T0</accession>
<proteinExistence type="predicted"/>
<dbReference type="InterPro" id="IPR016024">
    <property type="entry name" value="ARM-type_fold"/>
</dbReference>
<dbReference type="EMBL" id="FRBN01000037">
    <property type="protein sequence ID" value="SHL76210.1"/>
    <property type="molecule type" value="Genomic_DNA"/>
</dbReference>
<dbReference type="InterPro" id="IPR011989">
    <property type="entry name" value="ARM-like"/>
</dbReference>
<name>A0A1M7D9T0_9RHOB</name>
<reference evidence="2" key="1">
    <citation type="submission" date="2016-11" db="EMBL/GenBank/DDBJ databases">
        <authorList>
            <person name="Varghese N."/>
            <person name="Submissions S."/>
        </authorList>
    </citation>
    <scope>NUCLEOTIDE SEQUENCE [LARGE SCALE GENOMIC DNA]</scope>
    <source>
        <strain evidence="2">DSM 29327</strain>
    </source>
</reference>
<evidence type="ECO:0000313" key="2">
    <source>
        <dbReference type="Proteomes" id="UP000184191"/>
    </source>
</evidence>
<dbReference type="Proteomes" id="UP000184191">
    <property type="component" value="Unassembled WGS sequence"/>
</dbReference>
<dbReference type="OrthoDB" id="9888597at2"/>
<evidence type="ECO:0008006" key="3">
    <source>
        <dbReference type="Google" id="ProtNLM"/>
    </source>
</evidence>